<accession>I2N4S4</accession>
<dbReference type="AlphaFoldDB" id="I2N4S4"/>
<evidence type="ECO:0000313" key="4">
    <source>
        <dbReference type="Proteomes" id="UP000005940"/>
    </source>
</evidence>
<evidence type="ECO:0000256" key="2">
    <source>
        <dbReference type="SAM" id="SignalP"/>
    </source>
</evidence>
<evidence type="ECO:0000313" key="3">
    <source>
        <dbReference type="EMBL" id="QKM67919.1"/>
    </source>
</evidence>
<name>I2N4S4_STRT9</name>
<dbReference type="EMBL" id="CP029159">
    <property type="protein sequence ID" value="QKM67919.1"/>
    <property type="molecule type" value="Genomic_DNA"/>
</dbReference>
<organism evidence="3 4">
    <name type="scientific">Streptomyces tsukubensis (strain DSM 42081 / NBRC 108919 / NRRL 18488 / 9993)</name>
    <dbReference type="NCBI Taxonomy" id="1114943"/>
    <lineage>
        <taxon>Bacteria</taxon>
        <taxon>Bacillati</taxon>
        <taxon>Actinomycetota</taxon>
        <taxon>Actinomycetes</taxon>
        <taxon>Kitasatosporales</taxon>
        <taxon>Streptomycetaceae</taxon>
        <taxon>Streptomyces</taxon>
    </lineage>
</organism>
<sequence>MGALRRARRIAALLTVLALGLVFAPAAVAGGPTSVMIIEYPQGRATALRMDSTEYEDLHRLMRADSPPRGTTKQPPRLNPEEPSLPSVQVTWFLHDVRAWRADRVFFGSAPKDVWIHSQVDRAGTASASGTPKDTGDWLAAEGIWHRPDDGPGLRRLLRALGLSLGSGPAETTGPAKGAGAVPGSSRTQPTPTTQPSPSSTTLSPSGSLTLSSSASPGIGENWWWSIPGLAVGAALTLLLRPSPVSPLPVVPRKLPGRGKSGE</sequence>
<feature type="chain" id="PRO_5038936968" description="Secreted protein" evidence="2">
    <location>
        <begin position="30"/>
        <end position="263"/>
    </location>
</feature>
<feature type="compositionally biased region" description="Low complexity" evidence="1">
    <location>
        <begin position="183"/>
        <end position="213"/>
    </location>
</feature>
<reference evidence="3 4" key="1">
    <citation type="journal article" date="2012" name="J. Bacteriol.">
        <title>Draft genome of Streptomyces tsukubaensis NRRL 18488, the producer of the clinically important immunosuppressant tacrolimus (FK506).</title>
        <authorList>
            <person name="Barreiro C."/>
            <person name="Prieto C."/>
            <person name="Sola-Landa A."/>
            <person name="Solera E."/>
            <person name="Martinez-Castro M."/>
            <person name="Perez-Redondo R."/>
            <person name="Garcia-Estrada C."/>
            <person name="Aparicio J.F."/>
            <person name="Fernandez-Martinez L.T."/>
            <person name="Santos-Aberturas J."/>
            <person name="Salehi-Najafabadi Z."/>
            <person name="Rodriguez-Garcia A."/>
            <person name="Tauch A."/>
            <person name="Martin J.F."/>
        </authorList>
    </citation>
    <scope>NUCLEOTIDE SEQUENCE [LARGE SCALE GENOMIC DNA]</scope>
    <source>
        <strain evidence="4">DSM 42081 / NBRC 108919 / NRRL 18488 / 9993</strain>
    </source>
</reference>
<keyword evidence="4" id="KW-1185">Reference proteome</keyword>
<dbReference type="RefSeq" id="WP_006347116.1">
    <property type="nucleotide sequence ID" value="NZ_CP029159.1"/>
</dbReference>
<feature type="region of interest" description="Disordered" evidence="1">
    <location>
        <begin position="61"/>
        <end position="84"/>
    </location>
</feature>
<protein>
    <recommendedName>
        <fullName evidence="5">Secreted protein</fullName>
    </recommendedName>
</protein>
<evidence type="ECO:0000256" key="1">
    <source>
        <dbReference type="SAM" id="MobiDB-lite"/>
    </source>
</evidence>
<evidence type="ECO:0008006" key="5">
    <source>
        <dbReference type="Google" id="ProtNLM"/>
    </source>
</evidence>
<feature type="region of interest" description="Disordered" evidence="1">
    <location>
        <begin position="167"/>
        <end position="213"/>
    </location>
</feature>
<keyword evidence="2" id="KW-0732">Signal</keyword>
<dbReference type="Proteomes" id="UP000005940">
    <property type="component" value="Chromosome"/>
</dbReference>
<gene>
    <name evidence="3" type="ORF">STSU_012810</name>
</gene>
<feature type="region of interest" description="Disordered" evidence="1">
    <location>
        <begin position="243"/>
        <end position="263"/>
    </location>
</feature>
<feature type="signal peptide" evidence="2">
    <location>
        <begin position="1"/>
        <end position="29"/>
    </location>
</feature>
<proteinExistence type="predicted"/>